<gene>
    <name evidence="1" type="ORF">S01H1_02668</name>
</gene>
<evidence type="ECO:0000313" key="1">
    <source>
        <dbReference type="EMBL" id="GAF70256.1"/>
    </source>
</evidence>
<feature type="non-terminal residue" evidence="1">
    <location>
        <position position="64"/>
    </location>
</feature>
<reference evidence="1" key="1">
    <citation type="journal article" date="2014" name="Front. Microbiol.">
        <title>High frequency of phylogenetically diverse reductive dehalogenase-homologous genes in deep subseafloor sedimentary metagenomes.</title>
        <authorList>
            <person name="Kawai M."/>
            <person name="Futagami T."/>
            <person name="Toyoda A."/>
            <person name="Takaki Y."/>
            <person name="Nishi S."/>
            <person name="Hori S."/>
            <person name="Arai W."/>
            <person name="Tsubouchi T."/>
            <person name="Morono Y."/>
            <person name="Uchiyama I."/>
            <person name="Ito T."/>
            <person name="Fujiyama A."/>
            <person name="Inagaki F."/>
            <person name="Takami H."/>
        </authorList>
    </citation>
    <scope>NUCLEOTIDE SEQUENCE</scope>
    <source>
        <strain evidence="1">Expedition CK06-06</strain>
    </source>
</reference>
<accession>X0S4T3</accession>
<sequence>MKIVHKCACGRRVRPRINPPPRKHEILYYAFIDQVIEGLPALNLPEFGKKYRRLVRVTAKQHKW</sequence>
<protein>
    <submittedName>
        <fullName evidence="1">Uncharacterized protein</fullName>
    </submittedName>
</protein>
<proteinExistence type="predicted"/>
<comment type="caution">
    <text evidence="1">The sequence shown here is derived from an EMBL/GenBank/DDBJ whole genome shotgun (WGS) entry which is preliminary data.</text>
</comment>
<dbReference type="EMBL" id="BARS01001324">
    <property type="protein sequence ID" value="GAF70256.1"/>
    <property type="molecule type" value="Genomic_DNA"/>
</dbReference>
<organism evidence="1">
    <name type="scientific">marine sediment metagenome</name>
    <dbReference type="NCBI Taxonomy" id="412755"/>
    <lineage>
        <taxon>unclassified sequences</taxon>
        <taxon>metagenomes</taxon>
        <taxon>ecological metagenomes</taxon>
    </lineage>
</organism>
<name>X0S4T3_9ZZZZ</name>
<dbReference type="AlphaFoldDB" id="X0S4T3"/>